<name>A0ABD2AGG7_VESMC</name>
<dbReference type="EMBL" id="JAYRBN010000119">
    <property type="protein sequence ID" value="KAL2719724.1"/>
    <property type="molecule type" value="Genomic_DNA"/>
</dbReference>
<sequence length="295" mass="33277">MEVCFISDVECLIITLSIVEIHVSSLDVRRSVVHLNCAVIKDKSGFALLSDINDVMLALTGLILKNEIKDVPYTSGMESTYRFTLLLGNTFNHLVGINSKAFPFETSSCLKLSVIRSSIPRSSAALTRGSNGLMAESLSRGRSTAYADRGSKKEYFISVSFWVPFSPVLQGIQRSRGGKMKVNNNVDGVLGYRTNLNYYKNYIYNNIYRNTVGEIRNDKENLMVINNDSERKDLGIKAEDEEEVKGVTGDEEVDVEVYSWIEGLAQKKSKCNQGRFNFHEIKQGRFTCRDDRKIY</sequence>
<dbReference type="Proteomes" id="UP001607303">
    <property type="component" value="Unassembled WGS sequence"/>
</dbReference>
<proteinExistence type="predicted"/>
<dbReference type="AlphaFoldDB" id="A0ABD2AGG7"/>
<reference evidence="1 3" key="1">
    <citation type="journal article" date="2024" name="Ann. Entomol. Soc. Am.">
        <title>Genomic analyses of the southern and eastern yellowjacket wasps (Hymenoptera: Vespidae) reveal evolutionary signatures of social life.</title>
        <authorList>
            <person name="Catto M.A."/>
            <person name="Caine P.B."/>
            <person name="Orr S.E."/>
            <person name="Hunt B.G."/>
            <person name="Goodisman M.A.D."/>
        </authorList>
    </citation>
    <scope>NUCLEOTIDE SEQUENCE [LARGE SCALE GENOMIC DNA]</scope>
    <source>
        <strain evidence="1">232</strain>
        <tissue evidence="1">Head and thorax</tissue>
    </source>
</reference>
<organism evidence="1 3">
    <name type="scientific">Vespula maculifrons</name>
    <name type="common">Eastern yellow jacket</name>
    <name type="synonym">Wasp</name>
    <dbReference type="NCBI Taxonomy" id="7453"/>
    <lineage>
        <taxon>Eukaryota</taxon>
        <taxon>Metazoa</taxon>
        <taxon>Ecdysozoa</taxon>
        <taxon>Arthropoda</taxon>
        <taxon>Hexapoda</taxon>
        <taxon>Insecta</taxon>
        <taxon>Pterygota</taxon>
        <taxon>Neoptera</taxon>
        <taxon>Endopterygota</taxon>
        <taxon>Hymenoptera</taxon>
        <taxon>Apocrita</taxon>
        <taxon>Aculeata</taxon>
        <taxon>Vespoidea</taxon>
        <taxon>Vespidae</taxon>
        <taxon>Vespinae</taxon>
        <taxon>Vespula</taxon>
    </lineage>
</organism>
<evidence type="ECO:0000313" key="3">
    <source>
        <dbReference type="Proteomes" id="UP001607303"/>
    </source>
</evidence>
<keyword evidence="3" id="KW-1185">Reference proteome</keyword>
<protein>
    <submittedName>
        <fullName evidence="1">Myb-like protein X</fullName>
    </submittedName>
</protein>
<dbReference type="EMBL" id="JAYRBN010000119">
    <property type="protein sequence ID" value="KAL2719708.1"/>
    <property type="molecule type" value="Genomic_DNA"/>
</dbReference>
<gene>
    <name evidence="1" type="ORF">V1477_021202</name>
    <name evidence="2" type="ORF">V1477_021218</name>
</gene>
<evidence type="ECO:0000313" key="2">
    <source>
        <dbReference type="EMBL" id="KAL2719724.1"/>
    </source>
</evidence>
<accession>A0ABD2AGG7</accession>
<evidence type="ECO:0000313" key="1">
    <source>
        <dbReference type="EMBL" id="KAL2719708.1"/>
    </source>
</evidence>
<comment type="caution">
    <text evidence="1">The sequence shown here is derived from an EMBL/GenBank/DDBJ whole genome shotgun (WGS) entry which is preliminary data.</text>
</comment>